<reference evidence="2" key="1">
    <citation type="submission" date="2020-05" db="EMBL/GenBank/DDBJ databases">
        <title>Classification of alakaliphilic streptomycetes isolated from an alkaline soil next to Lonar Crater, India and a proposal for the recognition of Streptomyces alkaliterrae sp. nov.</title>
        <authorList>
            <person name="Golinska P."/>
        </authorList>
    </citation>
    <scope>NUCLEOTIDE SEQUENCE [LARGE SCALE GENOMIC DNA]</scope>
    <source>
        <strain evidence="2">OF8</strain>
    </source>
</reference>
<evidence type="ECO:0000313" key="2">
    <source>
        <dbReference type="Proteomes" id="UP000517765"/>
    </source>
</evidence>
<dbReference type="AlphaFoldDB" id="A0A7W3WVY7"/>
<sequence>TLLRSHTTDAVAAEEQLTLHVPATARHARIHFRYSGDNNWYWAVDNVRLDRAP</sequence>
<gene>
    <name evidence="1" type="ORF">H3147_11845</name>
</gene>
<organism evidence="1 2">
    <name type="scientific">Streptomyces alkaliterrae</name>
    <dbReference type="NCBI Taxonomy" id="2213162"/>
    <lineage>
        <taxon>Bacteria</taxon>
        <taxon>Bacillati</taxon>
        <taxon>Actinomycetota</taxon>
        <taxon>Actinomycetes</taxon>
        <taxon>Kitasatosporales</taxon>
        <taxon>Streptomycetaceae</taxon>
        <taxon>Streptomyces</taxon>
    </lineage>
</organism>
<protein>
    <submittedName>
        <fullName evidence="1">Nucleotide pyrophosphatase</fullName>
    </submittedName>
</protein>
<dbReference type="EMBL" id="JABJXA010000055">
    <property type="protein sequence ID" value="MBB1259519.1"/>
    <property type="molecule type" value="Genomic_DNA"/>
</dbReference>
<feature type="non-terminal residue" evidence="1">
    <location>
        <position position="1"/>
    </location>
</feature>
<evidence type="ECO:0000313" key="1">
    <source>
        <dbReference type="EMBL" id="MBB1259519.1"/>
    </source>
</evidence>
<comment type="caution">
    <text evidence="1">The sequence shown here is derived from an EMBL/GenBank/DDBJ whole genome shotgun (WGS) entry which is preliminary data.</text>
</comment>
<dbReference type="Proteomes" id="UP000517765">
    <property type="component" value="Unassembled WGS sequence"/>
</dbReference>
<proteinExistence type="predicted"/>
<accession>A0A7W3WVY7</accession>
<name>A0A7W3WVY7_9ACTN</name>